<dbReference type="GO" id="GO:0005524">
    <property type="term" value="F:ATP binding"/>
    <property type="evidence" value="ECO:0007669"/>
    <property type="project" value="UniProtKB-KW"/>
</dbReference>
<evidence type="ECO:0000256" key="5">
    <source>
        <dbReference type="ARBA" id="ARBA00022741"/>
    </source>
</evidence>
<dbReference type="PROSITE" id="PS50929">
    <property type="entry name" value="ABC_TM1F"/>
    <property type="match status" value="1"/>
</dbReference>
<dbReference type="GO" id="GO:0008233">
    <property type="term" value="F:peptidase activity"/>
    <property type="evidence" value="ECO:0007669"/>
    <property type="project" value="InterPro"/>
</dbReference>
<dbReference type="PANTHER" id="PTHR24221">
    <property type="entry name" value="ATP-BINDING CASSETTE SUB-FAMILY B"/>
    <property type="match status" value="1"/>
</dbReference>
<dbReference type="Proteomes" id="UP000094936">
    <property type="component" value="Unassembled WGS sequence"/>
</dbReference>
<evidence type="ECO:0000313" key="14">
    <source>
        <dbReference type="Proteomes" id="UP000094936"/>
    </source>
</evidence>
<protein>
    <submittedName>
        <fullName evidence="13">ABC transporter</fullName>
    </submittedName>
</protein>
<keyword evidence="14" id="KW-1185">Reference proteome</keyword>
<name>A0A1C3E7J2_9GAMM</name>
<dbReference type="InterPro" id="IPR027417">
    <property type="entry name" value="P-loop_NTPase"/>
</dbReference>
<dbReference type="CDD" id="cd18587">
    <property type="entry name" value="ABC_6TM_LapB_like"/>
    <property type="match status" value="1"/>
</dbReference>
<feature type="domain" description="ABC transporter" evidence="10">
    <location>
        <begin position="486"/>
        <end position="721"/>
    </location>
</feature>
<dbReference type="SUPFAM" id="SSF90123">
    <property type="entry name" value="ABC transporter transmembrane region"/>
    <property type="match status" value="1"/>
</dbReference>
<feature type="domain" description="Peptidase C39" evidence="12">
    <location>
        <begin position="15"/>
        <end position="138"/>
    </location>
</feature>
<dbReference type="PROSITE" id="PS50893">
    <property type="entry name" value="ABC_TRANSPORTER_2"/>
    <property type="match status" value="1"/>
</dbReference>
<evidence type="ECO:0000256" key="3">
    <source>
        <dbReference type="ARBA" id="ARBA00022475"/>
    </source>
</evidence>
<dbReference type="GO" id="GO:0006508">
    <property type="term" value="P:proteolysis"/>
    <property type="evidence" value="ECO:0007669"/>
    <property type="project" value="InterPro"/>
</dbReference>
<dbReference type="EMBL" id="LYBM01000075">
    <property type="protein sequence ID" value="ODA29220.1"/>
    <property type="molecule type" value="Genomic_DNA"/>
</dbReference>
<keyword evidence="3" id="KW-1003">Cell membrane</keyword>
<evidence type="ECO:0000256" key="4">
    <source>
        <dbReference type="ARBA" id="ARBA00022692"/>
    </source>
</evidence>
<feature type="transmembrane region" description="Helical" evidence="9">
    <location>
        <begin position="174"/>
        <end position="196"/>
    </location>
</feature>
<dbReference type="InterPro" id="IPR017750">
    <property type="entry name" value="ATPase_T1SS"/>
</dbReference>
<feature type="transmembrane region" description="Helical" evidence="9">
    <location>
        <begin position="393"/>
        <end position="415"/>
    </location>
</feature>
<organism evidence="13 14">
    <name type="scientific">Veronia pacifica</name>
    <dbReference type="NCBI Taxonomy" id="1080227"/>
    <lineage>
        <taxon>Bacteria</taxon>
        <taxon>Pseudomonadati</taxon>
        <taxon>Pseudomonadota</taxon>
        <taxon>Gammaproteobacteria</taxon>
        <taxon>Vibrionales</taxon>
        <taxon>Vibrionaceae</taxon>
        <taxon>Veronia</taxon>
    </lineage>
</organism>
<dbReference type="Gene3D" id="3.90.70.10">
    <property type="entry name" value="Cysteine proteinases"/>
    <property type="match status" value="1"/>
</dbReference>
<evidence type="ECO:0000256" key="8">
    <source>
        <dbReference type="ARBA" id="ARBA00023136"/>
    </source>
</evidence>
<dbReference type="PANTHER" id="PTHR24221:SF248">
    <property type="entry name" value="ABC TRANSPORTER TRANSMEMBRANE REGION"/>
    <property type="match status" value="1"/>
</dbReference>
<keyword evidence="4 9" id="KW-0812">Transmembrane</keyword>
<gene>
    <name evidence="13" type="ORF">A8L45_22580</name>
</gene>
<feature type="domain" description="ABC transmembrane type-1" evidence="11">
    <location>
        <begin position="174"/>
        <end position="452"/>
    </location>
</feature>
<dbReference type="InterPro" id="IPR005074">
    <property type="entry name" value="Peptidase_C39"/>
</dbReference>
<keyword evidence="2" id="KW-0813">Transport</keyword>
<evidence type="ECO:0000259" key="10">
    <source>
        <dbReference type="PROSITE" id="PS50893"/>
    </source>
</evidence>
<dbReference type="PROSITE" id="PS50990">
    <property type="entry name" value="PEPTIDASE_C39"/>
    <property type="match status" value="1"/>
</dbReference>
<dbReference type="InterPro" id="IPR003439">
    <property type="entry name" value="ABC_transporter-like_ATP-bd"/>
</dbReference>
<dbReference type="InterPro" id="IPR003593">
    <property type="entry name" value="AAA+_ATPase"/>
</dbReference>
<dbReference type="GO" id="GO:0005886">
    <property type="term" value="C:plasma membrane"/>
    <property type="evidence" value="ECO:0007669"/>
    <property type="project" value="UniProtKB-SubCell"/>
</dbReference>
<reference evidence="13 14" key="1">
    <citation type="submission" date="2016-05" db="EMBL/GenBank/DDBJ databases">
        <title>Genomic Taxonomy of the Vibrionaceae.</title>
        <authorList>
            <person name="Gomez-Gil B."/>
            <person name="Enciso-Ibarra J."/>
        </authorList>
    </citation>
    <scope>NUCLEOTIDE SEQUENCE [LARGE SCALE GENOMIC DNA]</scope>
    <source>
        <strain evidence="13 14">CAIM 1920</strain>
    </source>
</reference>
<accession>A0A1C3E7J2</accession>
<evidence type="ECO:0000256" key="6">
    <source>
        <dbReference type="ARBA" id="ARBA00022840"/>
    </source>
</evidence>
<evidence type="ECO:0000256" key="2">
    <source>
        <dbReference type="ARBA" id="ARBA00022448"/>
    </source>
</evidence>
<sequence>MANNNIQSQWSIPASAQVIPDPLLDCLVLISESYGDPCSREALIAGLPLNKANLTPDLFPEAAARAGFSARLLRKPLSGISPLLFPCVLLLIDQKACVLRSVDQDKGIATIQIPESGGESEVAISELEETFTGYCLLLKKQYRGDVTGKLHTHKTKGHWLWSMVRNASSLYRDALIASVVVNLFAVVSPLFVMNVYDKIVPNLAFESLWVLAVGAAIAFGFDFILRSLRSSLTDIAGKKIDIVISAKLFAKAMGIPLSKRFPSVGGMAKQLNEFDSVRETLSAATIMTLVDLPFALLFLTVIFFVSGNLVAVPIIASVLILLYTLSIQRKLKRAIEQSNKFGLQKNAHLIESLTALESVKAHVAEGIVQRSWQQMTAHTANWQFEVKSISQSVSYIASFISQLTTVALVVLGVYAVAEGNISMGGIIAAVMLSSRILAPMSQLAGLMVKTNQTKNAIQQLDSLMNIEDEFEDKAHLAQRVRLNGHIDADNIRFTYPNATQSALSPLSLSIEAGEKVAIIGKNGSGKTTLLKLLAGLYLPTEGNLRFDGTECRQIHPADLRHNMGYMAQDIILFNGSIRDNIMFGSRQVTEHQLLRASSLSGVNLFTVGDNEGLDKQVGERGEALSRGQRQTVALARAILNDPPILLMDEPTASMDASTEKRFIKTMRRIGHNRTLVLVSHKMSLMKLVDRIIVLEKGRVLIDGPRDEVLARFTGETKSSGREE</sequence>
<dbReference type="Pfam" id="PF03412">
    <property type="entry name" value="Peptidase_C39"/>
    <property type="match status" value="1"/>
</dbReference>
<evidence type="ECO:0000256" key="7">
    <source>
        <dbReference type="ARBA" id="ARBA00022989"/>
    </source>
</evidence>
<dbReference type="GO" id="GO:0034040">
    <property type="term" value="F:ATPase-coupled lipid transmembrane transporter activity"/>
    <property type="evidence" value="ECO:0007669"/>
    <property type="project" value="TreeGrafter"/>
</dbReference>
<evidence type="ECO:0000256" key="1">
    <source>
        <dbReference type="ARBA" id="ARBA00004651"/>
    </source>
</evidence>
<dbReference type="Pfam" id="PF00664">
    <property type="entry name" value="ABC_membrane"/>
    <property type="match status" value="1"/>
</dbReference>
<evidence type="ECO:0000259" key="12">
    <source>
        <dbReference type="PROSITE" id="PS50990"/>
    </source>
</evidence>
<keyword evidence="7 9" id="KW-1133">Transmembrane helix</keyword>
<evidence type="ECO:0000256" key="9">
    <source>
        <dbReference type="SAM" id="Phobius"/>
    </source>
</evidence>
<dbReference type="InterPro" id="IPR011527">
    <property type="entry name" value="ABC1_TM_dom"/>
</dbReference>
<comment type="subcellular location">
    <subcellularLocation>
        <location evidence="1">Cell membrane</location>
        <topology evidence="1">Multi-pass membrane protein</topology>
    </subcellularLocation>
</comment>
<keyword evidence="5" id="KW-0547">Nucleotide-binding</keyword>
<evidence type="ECO:0000313" key="13">
    <source>
        <dbReference type="EMBL" id="ODA29220.1"/>
    </source>
</evidence>
<dbReference type="NCBIfam" id="TIGR03375">
    <property type="entry name" value="type_I_sec_LssB"/>
    <property type="match status" value="1"/>
</dbReference>
<dbReference type="SMART" id="SM00382">
    <property type="entry name" value="AAA"/>
    <property type="match status" value="1"/>
</dbReference>
<dbReference type="Pfam" id="PF00005">
    <property type="entry name" value="ABC_tran"/>
    <property type="match status" value="1"/>
</dbReference>
<dbReference type="CDD" id="cd02421">
    <property type="entry name" value="Peptidase_C39_likeD"/>
    <property type="match status" value="1"/>
</dbReference>
<dbReference type="SUPFAM" id="SSF52540">
    <property type="entry name" value="P-loop containing nucleoside triphosphate hydrolases"/>
    <property type="match status" value="1"/>
</dbReference>
<dbReference type="GO" id="GO:0016887">
    <property type="term" value="F:ATP hydrolysis activity"/>
    <property type="evidence" value="ECO:0007669"/>
    <property type="project" value="InterPro"/>
</dbReference>
<dbReference type="RefSeq" id="WP_068905604.1">
    <property type="nucleotide sequence ID" value="NZ_JBHUIF010000002.1"/>
</dbReference>
<dbReference type="InterPro" id="IPR039421">
    <property type="entry name" value="Type_1_exporter"/>
</dbReference>
<dbReference type="AlphaFoldDB" id="A0A1C3E7J2"/>
<comment type="caution">
    <text evidence="13">The sequence shown here is derived from an EMBL/GenBank/DDBJ whole genome shotgun (WGS) entry which is preliminary data.</text>
</comment>
<dbReference type="InterPro" id="IPR036640">
    <property type="entry name" value="ABC1_TM_sf"/>
</dbReference>
<keyword evidence="8 9" id="KW-0472">Membrane</keyword>
<evidence type="ECO:0000259" key="11">
    <source>
        <dbReference type="PROSITE" id="PS50929"/>
    </source>
</evidence>
<dbReference type="GO" id="GO:0140359">
    <property type="term" value="F:ABC-type transporter activity"/>
    <property type="evidence" value="ECO:0007669"/>
    <property type="project" value="InterPro"/>
</dbReference>
<keyword evidence="6" id="KW-0067">ATP-binding</keyword>
<dbReference type="Gene3D" id="3.40.50.300">
    <property type="entry name" value="P-loop containing nucleotide triphosphate hydrolases"/>
    <property type="match status" value="1"/>
</dbReference>
<proteinExistence type="predicted"/>
<feature type="transmembrane region" description="Helical" evidence="9">
    <location>
        <begin position="310"/>
        <end position="327"/>
    </location>
</feature>
<dbReference type="Gene3D" id="1.20.1560.10">
    <property type="entry name" value="ABC transporter type 1, transmembrane domain"/>
    <property type="match status" value="1"/>
</dbReference>
<dbReference type="STRING" id="1080227.A8L45_22580"/>
<feature type="transmembrane region" description="Helical" evidence="9">
    <location>
        <begin position="208"/>
        <end position="225"/>
    </location>
</feature>
<dbReference type="OrthoDB" id="9782586at2"/>
<dbReference type="FunFam" id="3.40.50.300:FF:000299">
    <property type="entry name" value="ABC transporter ATP-binding protein/permease"/>
    <property type="match status" value="1"/>
</dbReference>